<dbReference type="SUPFAM" id="SSF47598">
    <property type="entry name" value="Ribbon-helix-helix"/>
    <property type="match status" value="1"/>
</dbReference>
<dbReference type="GO" id="GO:0006355">
    <property type="term" value="P:regulation of DNA-templated transcription"/>
    <property type="evidence" value="ECO:0007669"/>
    <property type="project" value="InterPro"/>
</dbReference>
<gene>
    <name evidence="1" type="ordered locus">RL3489</name>
</gene>
<proteinExistence type="predicted"/>
<dbReference type="eggNOG" id="COG3905">
    <property type="taxonomic scope" value="Bacteria"/>
</dbReference>
<evidence type="ECO:0000313" key="1">
    <source>
        <dbReference type="EMBL" id="CAK08977.1"/>
    </source>
</evidence>
<protein>
    <submittedName>
        <fullName evidence="1">Uncharacterized protein</fullName>
    </submittedName>
</protein>
<dbReference type="Proteomes" id="UP000006575">
    <property type="component" value="Chromosome"/>
</dbReference>
<name>Q1MDK0_RHIJ3</name>
<dbReference type="KEGG" id="rle:RL3489"/>
<dbReference type="EnsemblBacteria" id="CAK08977">
    <property type="protein sequence ID" value="CAK08977"/>
    <property type="gene ID" value="RL3489"/>
</dbReference>
<evidence type="ECO:0000313" key="2">
    <source>
        <dbReference type="Proteomes" id="UP000006575"/>
    </source>
</evidence>
<accession>Q1MDK0</accession>
<dbReference type="EMBL" id="AM236080">
    <property type="protein sequence ID" value="CAK08977.1"/>
    <property type="molecule type" value="Genomic_DNA"/>
</dbReference>
<reference evidence="1 2" key="1">
    <citation type="journal article" date="2006" name="Genome Biol.">
        <title>The genome of Rhizobium leguminosarum has recognizable core and accessory components.</title>
        <authorList>
            <person name="Young J.W."/>
            <person name="Crossman L.C."/>
            <person name="Johnston A.W.B."/>
            <person name="Thomson N.R."/>
            <person name="Ghazoui Z.F."/>
            <person name="Hull K.H."/>
            <person name="Wexler M."/>
            <person name="Curson A.R.J."/>
            <person name="Todd J.D."/>
            <person name="Poole P.S."/>
            <person name="Mauchline T.H."/>
            <person name="East A.K."/>
            <person name="Quail M.A."/>
            <person name="Churcher C."/>
            <person name="Arrowsmith C."/>
            <person name="Cherevach A."/>
            <person name="Chillingworth T."/>
            <person name="Clarke K."/>
            <person name="Cronin A."/>
            <person name="Davis P."/>
            <person name="Fraser A."/>
            <person name="Hance Z."/>
            <person name="Hauser H."/>
            <person name="Jagels K."/>
            <person name="Moule S."/>
            <person name="Mungall K."/>
            <person name="Norbertczak H."/>
            <person name="Rabbinowitsch E."/>
            <person name="Sanders M."/>
            <person name="Simmonds M."/>
            <person name="Whitehead S."/>
            <person name="Parkhill J."/>
        </authorList>
    </citation>
    <scope>NUCLEOTIDE SEQUENCE [LARGE SCALE GENOMIC DNA]</scope>
    <source>
        <strain evidence="2">DSM 114642 / LMG 32736 / 3841</strain>
    </source>
</reference>
<dbReference type="CDD" id="cd22233">
    <property type="entry name" value="RHH_CopAso-like"/>
    <property type="match status" value="1"/>
</dbReference>
<sequence>MNAPEPVTISRYDRALPETTSMETKMLDAHIPLPLAERLDALAFALGLPRDEIVAEAIATWIDQEEHRRLVALRTIAAANTMVVVEHHRVIDWADSL</sequence>
<keyword evidence="2" id="KW-1185">Reference proteome</keyword>
<dbReference type="InterPro" id="IPR010985">
    <property type="entry name" value="Ribbon_hlx_hlx"/>
</dbReference>
<organism evidence="1 2">
    <name type="scientific">Rhizobium johnstonii (strain DSM 114642 / LMG 32736 / 3841)</name>
    <name type="common">Rhizobium leguminosarum bv. viciae</name>
    <dbReference type="NCBI Taxonomy" id="216596"/>
    <lineage>
        <taxon>Bacteria</taxon>
        <taxon>Pseudomonadati</taxon>
        <taxon>Pseudomonadota</taxon>
        <taxon>Alphaproteobacteria</taxon>
        <taxon>Hyphomicrobiales</taxon>
        <taxon>Rhizobiaceae</taxon>
        <taxon>Rhizobium/Agrobacterium group</taxon>
        <taxon>Rhizobium</taxon>
        <taxon>Rhizobium johnstonii</taxon>
    </lineage>
</organism>
<dbReference type="HOGENOM" id="CLU_155311_4_0_5"/>
<dbReference type="AlphaFoldDB" id="Q1MDK0"/>